<dbReference type="InterPro" id="IPR013087">
    <property type="entry name" value="Znf_C2H2_type"/>
</dbReference>
<evidence type="ECO:0000256" key="5">
    <source>
        <dbReference type="ARBA" id="ARBA00022771"/>
    </source>
</evidence>
<dbReference type="GO" id="GO:0005634">
    <property type="term" value="C:nucleus"/>
    <property type="evidence" value="ECO:0007669"/>
    <property type="project" value="UniProtKB-SubCell"/>
</dbReference>
<dbReference type="SMART" id="SM00355">
    <property type="entry name" value="ZnF_C2H2"/>
    <property type="match status" value="9"/>
</dbReference>
<feature type="domain" description="C2H2-type" evidence="12">
    <location>
        <begin position="175"/>
        <end position="203"/>
    </location>
</feature>
<dbReference type="PROSITE" id="PS00028">
    <property type="entry name" value="ZINC_FINGER_C2H2_1"/>
    <property type="match status" value="7"/>
</dbReference>
<name>A0A922M5J7_SPOEX</name>
<dbReference type="FunFam" id="3.30.160.60:FF:001506">
    <property type="entry name" value="Zinc finger protein"/>
    <property type="match status" value="1"/>
</dbReference>
<evidence type="ECO:0000313" key="13">
    <source>
        <dbReference type="EMBL" id="KAH9630821.1"/>
    </source>
</evidence>
<keyword evidence="7" id="KW-0805">Transcription regulation</keyword>
<evidence type="ECO:0000256" key="11">
    <source>
        <dbReference type="PROSITE-ProRule" id="PRU00042"/>
    </source>
</evidence>
<evidence type="ECO:0000256" key="2">
    <source>
        <dbReference type="ARBA" id="ARBA00006991"/>
    </source>
</evidence>
<feature type="domain" description="C2H2-type" evidence="12">
    <location>
        <begin position="236"/>
        <end position="263"/>
    </location>
</feature>
<dbReference type="Proteomes" id="UP000814243">
    <property type="component" value="Unassembled WGS sequence"/>
</dbReference>
<evidence type="ECO:0000256" key="6">
    <source>
        <dbReference type="ARBA" id="ARBA00022833"/>
    </source>
</evidence>
<feature type="domain" description="C2H2-type" evidence="12">
    <location>
        <begin position="350"/>
        <end position="372"/>
    </location>
</feature>
<gene>
    <name evidence="13" type="ORF">HF086_001049</name>
</gene>
<dbReference type="PANTHER" id="PTHR47772:SF13">
    <property type="entry name" value="GASTRULA ZINC FINGER PROTEIN XLCGF49.1-LIKE-RELATED"/>
    <property type="match status" value="1"/>
</dbReference>
<keyword evidence="6" id="KW-0862">Zinc</keyword>
<evidence type="ECO:0000256" key="8">
    <source>
        <dbReference type="ARBA" id="ARBA00023125"/>
    </source>
</evidence>
<evidence type="ECO:0000256" key="1">
    <source>
        <dbReference type="ARBA" id="ARBA00004123"/>
    </source>
</evidence>
<dbReference type="AlphaFoldDB" id="A0A922M5J7"/>
<evidence type="ECO:0000256" key="3">
    <source>
        <dbReference type="ARBA" id="ARBA00022723"/>
    </source>
</evidence>
<comment type="caution">
    <text evidence="13">The sequence shown here is derived from an EMBL/GenBank/DDBJ whole genome shotgun (WGS) entry which is preliminary data.</text>
</comment>
<keyword evidence="4" id="KW-0677">Repeat</keyword>
<comment type="subcellular location">
    <subcellularLocation>
        <location evidence="1">Nucleus</location>
    </subcellularLocation>
</comment>
<dbReference type="EMBL" id="JACEFF010000810">
    <property type="protein sequence ID" value="KAH9630821.1"/>
    <property type="molecule type" value="Genomic_DNA"/>
</dbReference>
<dbReference type="GO" id="GO:0003677">
    <property type="term" value="F:DNA binding"/>
    <property type="evidence" value="ECO:0007669"/>
    <property type="project" value="UniProtKB-KW"/>
</dbReference>
<accession>A0A922M5J7</accession>
<sequence length="388" mass="45306">MKVKTEEETAKPEIEIDKEIQIETDEKALVKEYDNVVFVMKDEIKQEVDDFDGKLDDYDVTDSNFDDNLEINNSLDKKDKSSSNILKKNCKLINSTSILSDMKTKKKYMKKRETQVEPNQWYCGICPKEFYSISEMNQHVDSHKNERQCDICKVKMNSLSQLYAHRLNHVPASQYKCHICNKTFKSNIYLEFHYRNIHIEEDDKRLSCDKCNILFSSPKRLCYHLSVVHSNSDANYICDVCSKCFQKKQALRSHIRSHGLTKSFTCDMCDFSCKQGSGILLNRHMLSHSDECKYKCHRCPAKYKTHSALVAHLNKHDGNRTKQCEYCPAKFYSSTVLLKHRRIHTGEKPYVCEECNKAFTGKHNLKVHMKVHGKNIIVKRKTENDVTK</sequence>
<dbReference type="InterPro" id="IPR050636">
    <property type="entry name" value="C2H2-ZF_domain-containing"/>
</dbReference>
<reference evidence="13" key="1">
    <citation type="journal article" date="2021" name="G3 (Bethesda)">
        <title>Genome and transcriptome analysis of the beet armyworm Spodoptera exigua reveals targets for pest control. .</title>
        <authorList>
            <person name="Simon S."/>
            <person name="Breeschoten T."/>
            <person name="Jansen H.J."/>
            <person name="Dirks R.P."/>
            <person name="Schranz M.E."/>
            <person name="Ros V.I.D."/>
        </authorList>
    </citation>
    <scope>NUCLEOTIDE SEQUENCE</scope>
    <source>
        <tissue evidence="13">Whole pupae</tissue>
    </source>
</reference>
<dbReference type="Gene3D" id="3.30.160.60">
    <property type="entry name" value="Classic Zinc Finger"/>
    <property type="match status" value="6"/>
</dbReference>
<dbReference type="PROSITE" id="PS50157">
    <property type="entry name" value="ZINC_FINGER_C2H2_2"/>
    <property type="match status" value="7"/>
</dbReference>
<evidence type="ECO:0000256" key="7">
    <source>
        <dbReference type="ARBA" id="ARBA00023015"/>
    </source>
</evidence>
<keyword evidence="5 11" id="KW-0863">Zinc-finger</keyword>
<keyword evidence="8" id="KW-0238">DNA-binding</keyword>
<dbReference type="Pfam" id="PF12874">
    <property type="entry name" value="zf-met"/>
    <property type="match status" value="3"/>
</dbReference>
<dbReference type="PANTHER" id="PTHR47772">
    <property type="entry name" value="ZINC FINGER PROTEIN 200"/>
    <property type="match status" value="1"/>
</dbReference>
<feature type="domain" description="C2H2-type" evidence="12">
    <location>
        <begin position="121"/>
        <end position="148"/>
    </location>
</feature>
<feature type="domain" description="C2H2-type" evidence="12">
    <location>
        <begin position="206"/>
        <end position="234"/>
    </location>
</feature>
<evidence type="ECO:0000256" key="10">
    <source>
        <dbReference type="ARBA" id="ARBA00023242"/>
    </source>
</evidence>
<evidence type="ECO:0000256" key="4">
    <source>
        <dbReference type="ARBA" id="ARBA00022737"/>
    </source>
</evidence>
<comment type="similarity">
    <text evidence="2">Belongs to the krueppel C2H2-type zinc-finger protein family.</text>
</comment>
<dbReference type="Pfam" id="PF00096">
    <property type="entry name" value="zf-C2H2"/>
    <property type="match status" value="3"/>
</dbReference>
<evidence type="ECO:0000313" key="14">
    <source>
        <dbReference type="Proteomes" id="UP000814243"/>
    </source>
</evidence>
<evidence type="ECO:0000259" key="12">
    <source>
        <dbReference type="PROSITE" id="PS50157"/>
    </source>
</evidence>
<keyword evidence="10" id="KW-0539">Nucleus</keyword>
<keyword evidence="9" id="KW-0804">Transcription</keyword>
<feature type="domain" description="C2H2-type" evidence="12">
    <location>
        <begin position="322"/>
        <end position="349"/>
    </location>
</feature>
<proteinExistence type="inferred from homology"/>
<feature type="domain" description="C2H2-type" evidence="12">
    <location>
        <begin position="294"/>
        <end position="321"/>
    </location>
</feature>
<dbReference type="GO" id="GO:0008270">
    <property type="term" value="F:zinc ion binding"/>
    <property type="evidence" value="ECO:0007669"/>
    <property type="project" value="UniProtKB-KW"/>
</dbReference>
<keyword evidence="3" id="KW-0479">Metal-binding</keyword>
<evidence type="ECO:0000256" key="9">
    <source>
        <dbReference type="ARBA" id="ARBA00023163"/>
    </source>
</evidence>
<dbReference type="SUPFAM" id="SSF57667">
    <property type="entry name" value="beta-beta-alpha zinc fingers"/>
    <property type="match status" value="5"/>
</dbReference>
<protein>
    <recommendedName>
        <fullName evidence="12">C2H2-type domain-containing protein</fullName>
    </recommendedName>
</protein>
<organism evidence="13 14">
    <name type="scientific">Spodoptera exigua</name>
    <name type="common">Beet armyworm</name>
    <name type="synonym">Noctua fulgens</name>
    <dbReference type="NCBI Taxonomy" id="7107"/>
    <lineage>
        <taxon>Eukaryota</taxon>
        <taxon>Metazoa</taxon>
        <taxon>Ecdysozoa</taxon>
        <taxon>Arthropoda</taxon>
        <taxon>Hexapoda</taxon>
        <taxon>Insecta</taxon>
        <taxon>Pterygota</taxon>
        <taxon>Neoptera</taxon>
        <taxon>Endopterygota</taxon>
        <taxon>Lepidoptera</taxon>
        <taxon>Glossata</taxon>
        <taxon>Ditrysia</taxon>
        <taxon>Noctuoidea</taxon>
        <taxon>Noctuidae</taxon>
        <taxon>Amphipyrinae</taxon>
        <taxon>Spodoptera</taxon>
    </lineage>
</organism>
<dbReference type="InterPro" id="IPR036236">
    <property type="entry name" value="Znf_C2H2_sf"/>
</dbReference>